<organism evidence="5 7">
    <name type="scientific">Photobacterium damsela subsp. piscicida</name>
    <name type="common">Pasteurella piscicida</name>
    <dbReference type="NCBI Taxonomy" id="38294"/>
    <lineage>
        <taxon>Bacteria</taxon>
        <taxon>Pseudomonadati</taxon>
        <taxon>Pseudomonadota</taxon>
        <taxon>Gammaproteobacteria</taxon>
        <taxon>Vibrionales</taxon>
        <taxon>Vibrionaceae</taxon>
        <taxon>Photobacterium</taxon>
    </lineage>
</organism>
<reference evidence="5 7" key="3">
    <citation type="submission" date="2020-09" db="EMBL/GenBank/DDBJ databases">
        <title>Complete, closed and curated genome sequences of Photobacterium damselae subsp. piscicida isolates from Australia indicate localised evolution and additional plasmid-borne pathogenicity mechanisms.</title>
        <authorList>
            <person name="Baseggio L."/>
            <person name="Silayeva O."/>
            <person name="Buller N."/>
            <person name="Landos M."/>
            <person name="Engelstaedter J."/>
            <person name="Barnes A.C."/>
        </authorList>
    </citation>
    <scope>NUCLEOTIDE SEQUENCE [LARGE SCALE GENOMIC DNA]</scope>
    <source>
        <strain evidence="5 7">AS-16-0540-1</strain>
    </source>
</reference>
<dbReference type="EMBL" id="AP018046">
    <property type="protein sequence ID" value="BAX55246.1"/>
    <property type="molecule type" value="Genomic_DNA"/>
</dbReference>
<evidence type="ECO:0000313" key="4">
    <source>
        <dbReference type="EMBL" id="BAX55246.1"/>
    </source>
</evidence>
<evidence type="ECO:0000256" key="1">
    <source>
        <dbReference type="SAM" id="MobiDB-lite"/>
    </source>
</evidence>
<evidence type="ECO:0000259" key="3">
    <source>
        <dbReference type="PROSITE" id="PS51724"/>
    </source>
</evidence>
<dbReference type="AlphaFoldDB" id="A0A1Q9GT90"/>
<reference evidence="6" key="2">
    <citation type="submission" date="2017-05" db="EMBL/GenBank/DDBJ databases">
        <title>Whole genome sequence of fish pathogenic bacteria, Photobacterium damselae subsp. piscicida, strain 91-197, isolated from hybrid striped bass (Morone sp.) in USA.</title>
        <authorList>
            <person name="Teru Y."/>
            <person name="Hikima J."/>
            <person name="Kono T."/>
            <person name="Sakai M."/>
            <person name="Takano T."/>
            <person name="Hawke J.P."/>
            <person name="Takeyama H."/>
            <person name="Aoki T."/>
        </authorList>
    </citation>
    <scope>NUCLEOTIDE SEQUENCE [LARGE SCALE GENOMIC DNA]</scope>
    <source>
        <strain evidence="6">91-197</strain>
    </source>
</reference>
<dbReference type="Gene3D" id="3.30.70.1070">
    <property type="entry name" value="Sporulation related repeat"/>
    <property type="match status" value="1"/>
</dbReference>
<evidence type="ECO:0000256" key="2">
    <source>
        <dbReference type="SAM" id="SignalP"/>
    </source>
</evidence>
<feature type="chain" id="PRO_5011397453" evidence="2">
    <location>
        <begin position="25"/>
        <end position="180"/>
    </location>
</feature>
<feature type="domain" description="SPOR" evidence="3">
    <location>
        <begin position="86"/>
        <end position="164"/>
    </location>
</feature>
<dbReference type="RefSeq" id="WP_005304970.1">
    <property type="nucleotide sequence ID" value="NZ_AP018046.1"/>
</dbReference>
<accession>A0A1Q9GT90</accession>
<dbReference type="Pfam" id="PF05036">
    <property type="entry name" value="SPOR"/>
    <property type="match status" value="1"/>
</dbReference>
<dbReference type="InterPro" id="IPR007730">
    <property type="entry name" value="SPOR-like_dom"/>
</dbReference>
<feature type="signal peptide" evidence="2">
    <location>
        <begin position="1"/>
        <end position="24"/>
    </location>
</feature>
<feature type="region of interest" description="Disordered" evidence="1">
    <location>
        <begin position="48"/>
        <end position="84"/>
    </location>
</feature>
<keyword evidence="2" id="KW-0732">Signal</keyword>
<sequence>MKLLSRKTVPALLASILLAGCSSADNPCDTGYLMPSKINGENFQCQQPETTAPETDYNDQTTDNTVTEEPAITEDNSVSSDEAYGSFDPSHYTVQVLALKRESDLHNYISLLPTNEPVWVNWNRVDGQSWFVVIMGDYPSREAARQAIGYLPSQVQAQGPFIRSFANVQADKETNVVRMR</sequence>
<dbReference type="SUPFAM" id="SSF110997">
    <property type="entry name" value="Sporulation related repeat"/>
    <property type="match status" value="1"/>
</dbReference>
<proteinExistence type="predicted"/>
<reference evidence="4" key="1">
    <citation type="journal article" date="2017" name="Genome Announc.">
        <title>Whole-Genome Sequence of Photobacterium damselae subsp. piscicida Strain 91-197, Isolated from Hybrid Striped Bass (Morone sp.) in the United States.</title>
        <authorList>
            <person name="Teru Y."/>
            <person name="Hikima J."/>
            <person name="Kono T."/>
            <person name="Sakai M."/>
            <person name="Takano T."/>
            <person name="Hawke J.P."/>
            <person name="Takeyama H."/>
            <person name="Aoki T."/>
        </authorList>
    </citation>
    <scope>NUCLEOTIDE SEQUENCE</scope>
    <source>
        <strain evidence="4">91-197</strain>
    </source>
</reference>
<evidence type="ECO:0000313" key="6">
    <source>
        <dbReference type="Proteomes" id="UP000218676"/>
    </source>
</evidence>
<protein>
    <submittedName>
        <fullName evidence="5">SPOR domain-containing protein</fullName>
    </submittedName>
</protein>
<dbReference type="EMBL" id="CP061855">
    <property type="protein sequence ID" value="QOD58401.1"/>
    <property type="molecule type" value="Genomic_DNA"/>
</dbReference>
<dbReference type="Proteomes" id="UP000218676">
    <property type="component" value="Chromosome 2"/>
</dbReference>
<dbReference type="InterPro" id="IPR036680">
    <property type="entry name" value="SPOR-like_sf"/>
</dbReference>
<feature type="compositionally biased region" description="Polar residues" evidence="1">
    <location>
        <begin position="48"/>
        <end position="67"/>
    </location>
</feature>
<dbReference type="PROSITE" id="PS51257">
    <property type="entry name" value="PROKAR_LIPOPROTEIN"/>
    <property type="match status" value="1"/>
</dbReference>
<dbReference type="GO" id="GO:0042834">
    <property type="term" value="F:peptidoglycan binding"/>
    <property type="evidence" value="ECO:0007669"/>
    <property type="project" value="InterPro"/>
</dbReference>
<evidence type="ECO:0000313" key="7">
    <source>
        <dbReference type="Proteomes" id="UP000516656"/>
    </source>
</evidence>
<evidence type="ECO:0000313" key="5">
    <source>
        <dbReference type="EMBL" id="QOD58401.1"/>
    </source>
</evidence>
<dbReference type="Proteomes" id="UP000516656">
    <property type="component" value="Chromosome 2"/>
</dbReference>
<gene>
    <name evidence="5" type="ORF">IC627_16010</name>
    <name evidence="4" type="ORF">PDPUS_2_00660</name>
</gene>
<name>A0A1Q9GT90_PHODP</name>
<dbReference type="PROSITE" id="PS51724">
    <property type="entry name" value="SPOR"/>
    <property type="match status" value="1"/>
</dbReference>